<keyword evidence="7" id="KW-1185">Reference proteome</keyword>
<evidence type="ECO:0000313" key="6">
    <source>
        <dbReference type="EMBL" id="GMN51103.1"/>
    </source>
</evidence>
<dbReference type="PANTHER" id="PTHR47973">
    <property type="entry name" value="CYSTEINE-RICH RECEPTOR-LIKE PROTEIN KINASE 3"/>
    <property type="match status" value="1"/>
</dbReference>
<evidence type="ECO:0000256" key="4">
    <source>
        <dbReference type="ARBA" id="ARBA00022840"/>
    </source>
</evidence>
<keyword evidence="3" id="KW-0418">Kinase</keyword>
<dbReference type="Proteomes" id="UP001187192">
    <property type="component" value="Unassembled WGS sequence"/>
</dbReference>
<reference evidence="6" key="1">
    <citation type="submission" date="2023-07" db="EMBL/GenBank/DDBJ databases">
        <title>draft genome sequence of fig (Ficus carica).</title>
        <authorList>
            <person name="Takahashi T."/>
            <person name="Nishimura K."/>
        </authorList>
    </citation>
    <scope>NUCLEOTIDE SEQUENCE</scope>
</reference>
<feature type="compositionally biased region" description="Acidic residues" evidence="5">
    <location>
        <begin position="32"/>
        <end position="48"/>
    </location>
</feature>
<dbReference type="EMBL" id="BTGU01000036">
    <property type="protein sequence ID" value="GMN51103.1"/>
    <property type="molecule type" value="Genomic_DNA"/>
</dbReference>
<keyword evidence="1" id="KW-0808">Transferase</keyword>
<evidence type="ECO:0000256" key="5">
    <source>
        <dbReference type="SAM" id="MobiDB-lite"/>
    </source>
</evidence>
<dbReference type="GO" id="GO:0005524">
    <property type="term" value="F:ATP binding"/>
    <property type="evidence" value="ECO:0007669"/>
    <property type="project" value="UniProtKB-KW"/>
</dbReference>
<protein>
    <submittedName>
        <fullName evidence="6">Uncharacterized protein</fullName>
    </submittedName>
</protein>
<sequence>MQAWEMYKNNKLTDLVDSSITSSIYSANFSSEGEEEEEEEDEDREGEEEEVVLFLKVGLLCVQENSTLRPSMSIAIRMMTNDMNIDDVQVSKPGHINNIMDVKIGKRSSRSSQLSTSNMQIPQIANHFH</sequence>
<dbReference type="InterPro" id="IPR052059">
    <property type="entry name" value="CR_Ser/Thr_kinase"/>
</dbReference>
<keyword evidence="2" id="KW-0547">Nucleotide-binding</keyword>
<feature type="region of interest" description="Disordered" evidence="5">
    <location>
        <begin position="26"/>
        <end position="48"/>
    </location>
</feature>
<dbReference type="GO" id="GO:0016301">
    <property type="term" value="F:kinase activity"/>
    <property type="evidence" value="ECO:0007669"/>
    <property type="project" value="UniProtKB-KW"/>
</dbReference>
<organism evidence="6 7">
    <name type="scientific">Ficus carica</name>
    <name type="common">Common fig</name>
    <dbReference type="NCBI Taxonomy" id="3494"/>
    <lineage>
        <taxon>Eukaryota</taxon>
        <taxon>Viridiplantae</taxon>
        <taxon>Streptophyta</taxon>
        <taxon>Embryophyta</taxon>
        <taxon>Tracheophyta</taxon>
        <taxon>Spermatophyta</taxon>
        <taxon>Magnoliopsida</taxon>
        <taxon>eudicotyledons</taxon>
        <taxon>Gunneridae</taxon>
        <taxon>Pentapetalae</taxon>
        <taxon>rosids</taxon>
        <taxon>fabids</taxon>
        <taxon>Rosales</taxon>
        <taxon>Moraceae</taxon>
        <taxon>Ficeae</taxon>
        <taxon>Ficus</taxon>
    </lineage>
</organism>
<evidence type="ECO:0000256" key="1">
    <source>
        <dbReference type="ARBA" id="ARBA00022679"/>
    </source>
</evidence>
<feature type="region of interest" description="Disordered" evidence="5">
    <location>
        <begin position="108"/>
        <end position="129"/>
    </location>
</feature>
<gene>
    <name evidence="6" type="ORF">TIFTF001_020259</name>
</gene>
<keyword evidence="4" id="KW-0067">ATP-binding</keyword>
<dbReference type="AlphaFoldDB" id="A0AA88ARE5"/>
<comment type="caution">
    <text evidence="6">The sequence shown here is derived from an EMBL/GenBank/DDBJ whole genome shotgun (WGS) entry which is preliminary data.</text>
</comment>
<evidence type="ECO:0000256" key="2">
    <source>
        <dbReference type="ARBA" id="ARBA00022741"/>
    </source>
</evidence>
<evidence type="ECO:0000256" key="3">
    <source>
        <dbReference type="ARBA" id="ARBA00022777"/>
    </source>
</evidence>
<proteinExistence type="predicted"/>
<evidence type="ECO:0000313" key="7">
    <source>
        <dbReference type="Proteomes" id="UP001187192"/>
    </source>
</evidence>
<accession>A0AA88ARE5</accession>
<name>A0AA88ARE5_FICCA</name>